<dbReference type="GO" id="GO:0016567">
    <property type="term" value="P:protein ubiquitination"/>
    <property type="evidence" value="ECO:0007669"/>
    <property type="project" value="UniProtKB-UniRule"/>
</dbReference>
<dbReference type="GO" id="GO:0061630">
    <property type="term" value="F:ubiquitin protein ligase activity"/>
    <property type="evidence" value="ECO:0000318"/>
    <property type="project" value="GO_Central"/>
</dbReference>
<evidence type="ECO:0000256" key="2">
    <source>
        <dbReference type="ARBA" id="ARBA00004123"/>
    </source>
</evidence>
<dbReference type="FunCoup" id="A0A1U8AAB5">
    <property type="interactions" value="4227"/>
</dbReference>
<evidence type="ECO:0000256" key="14">
    <source>
        <dbReference type="SAM" id="Coils"/>
    </source>
</evidence>
<keyword evidence="12 13" id="KW-0539">Nucleus</keyword>
<dbReference type="GO" id="GO:0033503">
    <property type="term" value="C:HULC complex"/>
    <property type="evidence" value="ECO:0000318"/>
    <property type="project" value="GO_Central"/>
</dbReference>
<keyword evidence="10 13" id="KW-0156">Chromatin regulator</keyword>
<evidence type="ECO:0000256" key="15">
    <source>
        <dbReference type="SAM" id="MobiDB-lite"/>
    </source>
</evidence>
<dbReference type="GO" id="GO:0008270">
    <property type="term" value="F:zinc ion binding"/>
    <property type="evidence" value="ECO:0007669"/>
    <property type="project" value="UniProtKB-KW"/>
</dbReference>
<evidence type="ECO:0000256" key="4">
    <source>
        <dbReference type="ARBA" id="ARBA00005555"/>
    </source>
</evidence>
<evidence type="ECO:0000256" key="1">
    <source>
        <dbReference type="ARBA" id="ARBA00000900"/>
    </source>
</evidence>
<dbReference type="PROSITE" id="PS00518">
    <property type="entry name" value="ZF_RING_1"/>
    <property type="match status" value="1"/>
</dbReference>
<dbReference type="PANTHER" id="PTHR23163">
    <property type="entry name" value="RING FINGER PROTEIN-RELATED"/>
    <property type="match status" value="1"/>
</dbReference>
<comment type="pathway">
    <text evidence="3 13">Protein modification; protein ubiquitination.</text>
</comment>
<dbReference type="PANTHER" id="PTHR23163:SF0">
    <property type="entry name" value="E3 UBIQUITIN-PROTEIN LIGASE BRE1"/>
    <property type="match status" value="1"/>
</dbReference>
<dbReference type="InterPro" id="IPR001841">
    <property type="entry name" value="Znf_RING"/>
</dbReference>
<dbReference type="CDD" id="cd16499">
    <property type="entry name" value="RING-HC_Bre1-like"/>
    <property type="match status" value="1"/>
</dbReference>
<comment type="subcellular location">
    <subcellularLocation>
        <location evidence="2 13">Nucleus</location>
    </subcellularLocation>
</comment>
<evidence type="ECO:0000313" key="17">
    <source>
        <dbReference type="RefSeq" id="XP_010264386.1"/>
    </source>
</evidence>
<feature type="region of interest" description="Disordered" evidence="15">
    <location>
        <begin position="103"/>
        <end position="124"/>
    </location>
</feature>
<proteinExistence type="inferred from homology"/>
<evidence type="ECO:0000256" key="9">
    <source>
        <dbReference type="ARBA" id="ARBA00022833"/>
    </source>
</evidence>
<dbReference type="PROSITE" id="PS50089">
    <property type="entry name" value="ZF_RING_2"/>
    <property type="match status" value="1"/>
</dbReference>
<evidence type="ECO:0000256" key="5">
    <source>
        <dbReference type="ARBA" id="ARBA00022679"/>
    </source>
</evidence>
<organism evidence="16 17">
    <name type="scientific">Nelumbo nucifera</name>
    <name type="common">Sacred lotus</name>
    <dbReference type="NCBI Taxonomy" id="4432"/>
    <lineage>
        <taxon>Eukaryota</taxon>
        <taxon>Viridiplantae</taxon>
        <taxon>Streptophyta</taxon>
        <taxon>Embryophyta</taxon>
        <taxon>Tracheophyta</taxon>
        <taxon>Spermatophyta</taxon>
        <taxon>Magnoliopsida</taxon>
        <taxon>Proteales</taxon>
        <taxon>Nelumbonaceae</taxon>
        <taxon>Nelumbo</taxon>
    </lineage>
</organism>
<keyword evidence="5 13" id="KW-0808">Transferase</keyword>
<name>A0A1U8AAB5_NELNU</name>
<evidence type="ECO:0000256" key="12">
    <source>
        <dbReference type="ARBA" id="ARBA00023242"/>
    </source>
</evidence>
<evidence type="ECO:0000256" key="7">
    <source>
        <dbReference type="ARBA" id="ARBA00022771"/>
    </source>
</evidence>
<feature type="coiled-coil region" evidence="14">
    <location>
        <begin position="468"/>
        <end position="544"/>
    </location>
</feature>
<comment type="catalytic activity">
    <reaction evidence="1 13">
        <text>S-ubiquitinyl-[E2 ubiquitin-conjugating enzyme]-L-cysteine + [acceptor protein]-L-lysine = [E2 ubiquitin-conjugating enzyme]-L-cysteine + N(6)-ubiquitinyl-[acceptor protein]-L-lysine.</text>
        <dbReference type="EC" id="2.3.2.27"/>
    </reaction>
</comment>
<feature type="coiled-coil region" evidence="14">
    <location>
        <begin position="707"/>
        <end position="804"/>
    </location>
</feature>
<keyword evidence="8 13" id="KW-0833">Ubl conjugation pathway</keyword>
<evidence type="ECO:0000256" key="10">
    <source>
        <dbReference type="ARBA" id="ARBA00022853"/>
    </source>
</evidence>
<feature type="coiled-coil region" evidence="14">
    <location>
        <begin position="231"/>
        <end position="272"/>
    </location>
</feature>
<dbReference type="InterPro" id="IPR017907">
    <property type="entry name" value="Znf_RING_CS"/>
</dbReference>
<feature type="compositionally biased region" description="Basic and acidic residues" evidence="15">
    <location>
        <begin position="111"/>
        <end position="123"/>
    </location>
</feature>
<evidence type="ECO:0000256" key="6">
    <source>
        <dbReference type="ARBA" id="ARBA00022723"/>
    </source>
</evidence>
<dbReference type="eggNOG" id="KOG0978">
    <property type="taxonomic scope" value="Eukaryota"/>
</dbReference>
<keyword evidence="9 13" id="KW-0862">Zinc</keyword>
<dbReference type="RefSeq" id="XP_010264386.1">
    <property type="nucleotide sequence ID" value="XM_010266084.2"/>
</dbReference>
<evidence type="ECO:0000256" key="13">
    <source>
        <dbReference type="RuleBase" id="RU365038"/>
    </source>
</evidence>
<dbReference type="STRING" id="4432.A0A1U8AAB5"/>
<reference evidence="17" key="1">
    <citation type="submission" date="2025-08" db="UniProtKB">
        <authorList>
            <consortium name="RefSeq"/>
        </authorList>
    </citation>
    <scope>IDENTIFICATION</scope>
</reference>
<dbReference type="InterPro" id="IPR013956">
    <property type="entry name" value="E3_ubiquit_lig_Bre1"/>
</dbReference>
<sequence>MGSTGEPDRKRRHFGSTISPTAAAAKKQPFLPFSEDKKLDTAVLQYQNQKLVQQLEAQKVEYFVLEDKFYQLKEKQQAYDDTISVVNRSWKQLVDDLESCSVRTSSVGSGKDSKNLSVPDDKPPLPVEDSFLARLLETGATESCSVNGPLNQLEEEKQTACTMTKNILQNIVSSIDDLWYSKDQLSLGLLENFQDDPCRQKTSNDSSMDVKRLRMELDDLHLKHKILASEVQNHRDANAKNKAELKRLVEELKSTVSELEESNGNLAALKAQRDAGQSAFFPILNLGTKHIAGDKSRDKQKGLQDMESILKELSELASCRLAELKSLHEERLHILKQLSNLQQTNLKDVKGIFSSKAYLLVSDQLDKSKAEVVQYQALFEKLQVEKDNFTWWEKDANMKVDLAVVFRRASAVADSRMADLEKEIQKRIDERNFVESRLEEVSREPGRKEVIAEFKAFVSSFPKEMGIMQSQLNEYKEATCDVHSLRAEVQSLSIILNRKANELQTVSARLADNSAEIQKLKDVVHDLEESSQELKLILEMYRRETTDSRDVIEARDLEYKAWAQVQSLKSSLDEHSLEMRVKAANESEAISQQRLATAEAEIADLRQKLEASGREISKLSEALKSKHEEGEAYLSEIETIGQAYEDMHNQNQHLLQQITERDDYNIKLVLEGVKARQLQDVLLVEKQIMERELQQTNMSLDLYDVKAARIEDQLKIFSEHVEKLAEDRCQSLSTLENTQKKLADVKRESQQLKESLEESQSKVEMRRVNVAELQVELEIERFDKKRIEEELEVMTRKATRLSSQTEGSSVLEKLQQEVREYKEILKCSICHDRPKEVVITKCYHLFCNTCVQRILETRQRKCSVCAVSFGPNDVKAVYI</sequence>
<comment type="similarity">
    <text evidence="4 13">Belongs to the BRE1 family.</text>
</comment>
<protein>
    <recommendedName>
        <fullName evidence="13">E3 ubiquitin protein ligase</fullName>
        <ecNumber evidence="13">2.3.2.27</ecNumber>
    </recommendedName>
</protein>
<dbReference type="UniPathway" id="UPA00143"/>
<dbReference type="OrthoDB" id="10266039at2759"/>
<dbReference type="SUPFAM" id="SSF57850">
    <property type="entry name" value="RING/U-box"/>
    <property type="match status" value="1"/>
</dbReference>
<dbReference type="GO" id="GO:0005634">
    <property type="term" value="C:nucleus"/>
    <property type="evidence" value="ECO:0000318"/>
    <property type="project" value="GO_Central"/>
</dbReference>
<feature type="coiled-coil region" evidence="14">
    <location>
        <begin position="588"/>
        <end position="622"/>
    </location>
</feature>
<dbReference type="Pfam" id="PF00097">
    <property type="entry name" value="zf-C3HC4"/>
    <property type="match status" value="1"/>
</dbReference>
<dbReference type="KEGG" id="nnu:104602398"/>
<dbReference type="GeneID" id="104602398"/>
<feature type="region of interest" description="Disordered" evidence="15">
    <location>
        <begin position="1"/>
        <end position="22"/>
    </location>
</feature>
<dbReference type="EC" id="2.3.2.27" evidence="13"/>
<keyword evidence="6 13" id="KW-0479">Metal-binding</keyword>
<keyword evidence="16" id="KW-1185">Reference proteome</keyword>
<dbReference type="SMART" id="SM00184">
    <property type="entry name" value="RING"/>
    <property type="match status" value="1"/>
</dbReference>
<dbReference type="InterPro" id="IPR013083">
    <property type="entry name" value="Znf_RING/FYVE/PHD"/>
</dbReference>
<dbReference type="Proteomes" id="UP000189703">
    <property type="component" value="Unplaced"/>
</dbReference>
<evidence type="ECO:0000256" key="8">
    <source>
        <dbReference type="ARBA" id="ARBA00022786"/>
    </source>
</evidence>
<evidence type="ECO:0000256" key="11">
    <source>
        <dbReference type="ARBA" id="ARBA00023054"/>
    </source>
</evidence>
<evidence type="ECO:0000256" key="3">
    <source>
        <dbReference type="ARBA" id="ARBA00004906"/>
    </source>
</evidence>
<dbReference type="GO" id="GO:0006325">
    <property type="term" value="P:chromatin organization"/>
    <property type="evidence" value="ECO:0007669"/>
    <property type="project" value="UniProtKB-KW"/>
</dbReference>
<dbReference type="AlphaFoldDB" id="A0A1U8AAB5"/>
<keyword evidence="7 13" id="KW-0863">Zinc-finger</keyword>
<gene>
    <name evidence="17" type="primary">LOC104602398</name>
</gene>
<dbReference type="Gene3D" id="3.30.40.10">
    <property type="entry name" value="Zinc/RING finger domain, C3HC4 (zinc finger)"/>
    <property type="match status" value="1"/>
</dbReference>
<accession>A0A1U8AAB5</accession>
<dbReference type="InterPro" id="IPR018957">
    <property type="entry name" value="Znf_C3HC4_RING-type"/>
</dbReference>
<dbReference type="OMA" id="THIEIMT"/>
<evidence type="ECO:0000313" key="16">
    <source>
        <dbReference type="Proteomes" id="UP000189703"/>
    </source>
</evidence>
<keyword evidence="11 13" id="KW-0175">Coiled coil</keyword>